<keyword evidence="4 10" id="KW-1003">Cell membrane</keyword>
<dbReference type="PANTHER" id="PTHR47755">
    <property type="entry name" value="CELL DIVISION PROTEIN FTSX"/>
    <property type="match status" value="1"/>
</dbReference>
<comment type="function">
    <text evidence="10">Part of the ABC transporter FtsEX involved in asymmetric cellular division facilitating the initiation of sporulation.</text>
</comment>
<evidence type="ECO:0000256" key="11">
    <source>
        <dbReference type="SAM" id="Phobius"/>
    </source>
</evidence>
<dbReference type="InterPro" id="IPR004513">
    <property type="entry name" value="FtsX"/>
</dbReference>
<dbReference type="InterPro" id="IPR058204">
    <property type="entry name" value="FtsX_firmicutes-type"/>
</dbReference>
<dbReference type="PROSITE" id="PS51257">
    <property type="entry name" value="PROKAR_LIPOPROTEIN"/>
    <property type="match status" value="1"/>
</dbReference>
<keyword evidence="9 10" id="KW-0131">Cell cycle</keyword>
<dbReference type="InterPro" id="IPR003838">
    <property type="entry name" value="ABC3_permease_C"/>
</dbReference>
<reference evidence="14 15" key="1">
    <citation type="submission" date="2019-03" db="EMBL/GenBank/DDBJ databases">
        <title>Genomic Encyclopedia of Type Strains, Phase IV (KMG-IV): sequencing the most valuable type-strain genomes for metagenomic binning, comparative biology and taxonomic classification.</title>
        <authorList>
            <person name="Goeker M."/>
        </authorList>
    </citation>
    <scope>NUCLEOTIDE SEQUENCE [LARGE SCALE GENOMIC DNA]</scope>
    <source>
        <strain evidence="14 15">DSM 24176</strain>
    </source>
</reference>
<dbReference type="InterPro" id="IPR040690">
    <property type="entry name" value="FtsX_ECD"/>
</dbReference>
<keyword evidence="6 11" id="KW-0812">Transmembrane</keyword>
<evidence type="ECO:0000256" key="6">
    <source>
        <dbReference type="ARBA" id="ARBA00022692"/>
    </source>
</evidence>
<evidence type="ECO:0000256" key="8">
    <source>
        <dbReference type="ARBA" id="ARBA00023136"/>
    </source>
</evidence>
<organism evidence="14 15">
    <name type="scientific">Natranaerovirga hydrolytica</name>
    <dbReference type="NCBI Taxonomy" id="680378"/>
    <lineage>
        <taxon>Bacteria</taxon>
        <taxon>Bacillati</taxon>
        <taxon>Bacillota</taxon>
        <taxon>Clostridia</taxon>
        <taxon>Lachnospirales</taxon>
        <taxon>Natranaerovirgaceae</taxon>
        <taxon>Natranaerovirga</taxon>
    </lineage>
</organism>
<dbReference type="AlphaFoldDB" id="A0A4R1MMW1"/>
<evidence type="ECO:0000256" key="5">
    <source>
        <dbReference type="ARBA" id="ARBA00022618"/>
    </source>
</evidence>
<comment type="caution">
    <text evidence="14">The sequence shown here is derived from an EMBL/GenBank/DDBJ whole genome shotgun (WGS) entry which is preliminary data.</text>
</comment>
<comment type="similarity">
    <text evidence="2 10">Belongs to the ABC-4 integral membrane protein family. FtsX subfamily.</text>
</comment>
<name>A0A4R1MMW1_9FIRM</name>
<gene>
    <name evidence="14" type="ORF">EDC19_1663</name>
</gene>
<evidence type="ECO:0000256" key="9">
    <source>
        <dbReference type="ARBA" id="ARBA00023306"/>
    </source>
</evidence>
<evidence type="ECO:0000259" key="13">
    <source>
        <dbReference type="Pfam" id="PF18075"/>
    </source>
</evidence>
<protein>
    <recommendedName>
        <fullName evidence="3 10">Cell division protein FtsX</fullName>
    </recommendedName>
</protein>
<evidence type="ECO:0000256" key="2">
    <source>
        <dbReference type="ARBA" id="ARBA00007379"/>
    </source>
</evidence>
<evidence type="ECO:0000256" key="7">
    <source>
        <dbReference type="ARBA" id="ARBA00022989"/>
    </source>
</evidence>
<comment type="subcellular location">
    <subcellularLocation>
        <location evidence="1">Cell membrane</location>
        <topology evidence="1">Multi-pass membrane protein</topology>
    </subcellularLocation>
</comment>
<accession>A0A4R1MMW1</accession>
<dbReference type="Proteomes" id="UP000294545">
    <property type="component" value="Unassembled WGS sequence"/>
</dbReference>
<keyword evidence="5 10" id="KW-0132">Cell division</keyword>
<evidence type="ECO:0000313" key="15">
    <source>
        <dbReference type="Proteomes" id="UP000294545"/>
    </source>
</evidence>
<dbReference type="GO" id="GO:0051301">
    <property type="term" value="P:cell division"/>
    <property type="evidence" value="ECO:0007669"/>
    <property type="project" value="UniProtKB-KW"/>
</dbReference>
<keyword evidence="15" id="KW-1185">Reference proteome</keyword>
<feature type="domain" description="ABC3 transporter permease C-terminal" evidence="12">
    <location>
        <begin position="177"/>
        <end position="295"/>
    </location>
</feature>
<evidence type="ECO:0000256" key="4">
    <source>
        <dbReference type="ARBA" id="ARBA00022475"/>
    </source>
</evidence>
<keyword evidence="8 10" id="KW-0472">Membrane</keyword>
<feature type="transmembrane region" description="Helical" evidence="11">
    <location>
        <begin position="21"/>
        <end position="45"/>
    </location>
</feature>
<feature type="domain" description="FtsX extracellular" evidence="13">
    <location>
        <begin position="59"/>
        <end position="154"/>
    </location>
</feature>
<dbReference type="GO" id="GO:0005886">
    <property type="term" value="C:plasma membrane"/>
    <property type="evidence" value="ECO:0007669"/>
    <property type="project" value="UniProtKB-SubCell"/>
</dbReference>
<feature type="transmembrane region" description="Helical" evidence="11">
    <location>
        <begin position="228"/>
        <end position="251"/>
    </location>
</feature>
<dbReference type="PIRSF" id="PIRSF003097">
    <property type="entry name" value="FtsX"/>
    <property type="match status" value="1"/>
</dbReference>
<sequence length="301" mass="34015">MKINAIGYSLKQGLKNMVKNRLLTIASIGTMVACLFILGLFYIILNNFQFMVSQLEDTVSVVVFFREDIEQDEIDAIERAIRKRPELQSIRFISPEEAWENFRQGFEEFPEVLSGFDEDNPLEQSASFEIYLDDISRQGDFVQYVEGLSGVRHVRRSEEAADIIQGFNVFVAYISITIIAILLVVSMFLISNTVRIGISMRKEEIKIMKLIGATDGFIRRPFVFEGMIIGLIGGVIPLTILGFAYNNVIVYIQEEFNILVDFLVFLEPNEIFSVLIPLILGIGIGIGIIGSKLTLIKHLDV</sequence>
<evidence type="ECO:0000256" key="10">
    <source>
        <dbReference type="PIRNR" id="PIRNR003097"/>
    </source>
</evidence>
<dbReference type="RefSeq" id="WP_243117008.1">
    <property type="nucleotide sequence ID" value="NZ_SMGQ01000012.1"/>
</dbReference>
<dbReference type="NCBIfam" id="NF038347">
    <property type="entry name" value="FtsX_Gpos"/>
    <property type="match status" value="1"/>
</dbReference>
<dbReference type="Gene3D" id="3.30.70.3040">
    <property type="match status" value="1"/>
</dbReference>
<dbReference type="PANTHER" id="PTHR47755:SF1">
    <property type="entry name" value="CELL DIVISION PROTEIN FTSX"/>
    <property type="match status" value="1"/>
</dbReference>
<evidence type="ECO:0000256" key="1">
    <source>
        <dbReference type="ARBA" id="ARBA00004651"/>
    </source>
</evidence>
<keyword evidence="7 11" id="KW-1133">Transmembrane helix</keyword>
<evidence type="ECO:0000313" key="14">
    <source>
        <dbReference type="EMBL" id="TCK93470.1"/>
    </source>
</evidence>
<evidence type="ECO:0000256" key="3">
    <source>
        <dbReference type="ARBA" id="ARBA00021907"/>
    </source>
</evidence>
<feature type="transmembrane region" description="Helical" evidence="11">
    <location>
        <begin position="170"/>
        <end position="191"/>
    </location>
</feature>
<evidence type="ECO:0000259" key="12">
    <source>
        <dbReference type="Pfam" id="PF02687"/>
    </source>
</evidence>
<dbReference type="Pfam" id="PF18075">
    <property type="entry name" value="FtsX_ECD"/>
    <property type="match status" value="1"/>
</dbReference>
<proteinExistence type="inferred from homology"/>
<dbReference type="Pfam" id="PF02687">
    <property type="entry name" value="FtsX"/>
    <property type="match status" value="1"/>
</dbReference>
<feature type="transmembrane region" description="Helical" evidence="11">
    <location>
        <begin position="271"/>
        <end position="289"/>
    </location>
</feature>
<dbReference type="EMBL" id="SMGQ01000012">
    <property type="protein sequence ID" value="TCK93470.1"/>
    <property type="molecule type" value="Genomic_DNA"/>
</dbReference>